<evidence type="ECO:0000256" key="6">
    <source>
        <dbReference type="ARBA" id="ARBA00022525"/>
    </source>
</evidence>
<dbReference type="InterPro" id="IPR041792">
    <property type="entry name" value="MPP_PAP"/>
</dbReference>
<gene>
    <name evidence="15" type="ORF">GH714_017171</name>
</gene>
<dbReference type="InterPro" id="IPR029052">
    <property type="entry name" value="Metallo-depent_PP-like"/>
</dbReference>
<dbReference type="GO" id="GO:0005576">
    <property type="term" value="C:extracellular region"/>
    <property type="evidence" value="ECO:0007669"/>
    <property type="project" value="UniProtKB-SubCell"/>
</dbReference>
<dbReference type="Pfam" id="PF17808">
    <property type="entry name" value="fn3_PAP"/>
    <property type="match status" value="1"/>
</dbReference>
<dbReference type="InterPro" id="IPR004843">
    <property type="entry name" value="Calcineurin-like_PHP"/>
</dbReference>
<name>A0A6A6N8E4_HEVBR</name>
<keyword evidence="10" id="KW-0378">Hydrolase</keyword>
<dbReference type="Pfam" id="PF14008">
    <property type="entry name" value="Metallophos_C"/>
    <property type="match status" value="1"/>
</dbReference>
<reference evidence="15 16" key="1">
    <citation type="journal article" date="2020" name="Mol. Plant">
        <title>The Chromosome-Based Rubber Tree Genome Provides New Insights into Spurge Genome Evolution and Rubber Biosynthesis.</title>
        <authorList>
            <person name="Liu J."/>
            <person name="Shi C."/>
            <person name="Shi C.C."/>
            <person name="Li W."/>
            <person name="Zhang Q.J."/>
            <person name="Zhang Y."/>
            <person name="Li K."/>
            <person name="Lu H.F."/>
            <person name="Shi C."/>
            <person name="Zhu S.T."/>
            <person name="Xiao Z.Y."/>
            <person name="Nan H."/>
            <person name="Yue Y."/>
            <person name="Zhu X.G."/>
            <person name="Wu Y."/>
            <person name="Hong X.N."/>
            <person name="Fan G.Y."/>
            <person name="Tong Y."/>
            <person name="Zhang D."/>
            <person name="Mao C.L."/>
            <person name="Liu Y.L."/>
            <person name="Hao S.J."/>
            <person name="Liu W.Q."/>
            <person name="Lv M.Q."/>
            <person name="Zhang H.B."/>
            <person name="Liu Y."/>
            <person name="Hu-Tang G.R."/>
            <person name="Wang J.P."/>
            <person name="Wang J.H."/>
            <person name="Sun Y.H."/>
            <person name="Ni S.B."/>
            <person name="Chen W.B."/>
            <person name="Zhang X.C."/>
            <person name="Jiao Y.N."/>
            <person name="Eichler E.E."/>
            <person name="Li G.H."/>
            <person name="Liu X."/>
            <person name="Gao L.Z."/>
        </authorList>
    </citation>
    <scope>NUCLEOTIDE SEQUENCE [LARGE SCALE GENOMIC DNA]</scope>
    <source>
        <strain evidence="16">cv. GT1</strain>
        <tissue evidence="15">Leaf</tissue>
    </source>
</reference>
<sequence>MEPSYSSWVPKLLFILLPFFFLLPHHSSSYSLHPLVVNSTIEHRNYTGISSFRVVNRRALLHCPLNNPYLQINVSSSGNYTLSNEEFVNVTVSGVLRPSHDHWVAMISPSNSNVGTCPLSKALYMQTGDLSNLPLLCHYPVKAELMSIDPDYLRCKKQECKKYEGNKCVVTTCSGTLQFHIINIRTDIEFVLFAGGFDEPCILARSSPLKFSNPNAPLYAHISAQIQQQHHDSLRQGFLFCCVLKASVLVVQMRVTWVSGSKEPQQVQYGNGKTLTSQVTTFSQEDMCSSLVPSPAKDFGWHDPGYIHSAIMTGLNPSSKFSYRYGSDSVGWSDQIQFQTPPAAGSKNLGSISVVEAMTDEVKSGNIDSIFHIGDISYATGFLVEWDFFLHLITPLASRVSYMTAIGNHERDYIKTGVVYGTPDSGGECGVAYETYFPMPIPAKDKPWYSIEQASVHFTIISTEHDWTPGSEQYQWIRKDMASVDRKKTPWLIFTGHRPMYTSNLLSVDPKFGVFIEPLLQDYKVDLVFFGHVHNYERTCSVYRAECLAMPTKDANGVDTYDHSKYKAPVHAIIGMAGFTLDNFSSIIHHWSLKRVSEFGYGRVHVTTEELNFEIKQMALVAGQRSTLNPNAPLFIPAVYRQVEDFSPEWWELVKTSTWFRDYWLSQHPEGSFDGSVGDDDDDVVDLLPEKLDVGFDEEYANLEAQFEELIVWNEEEKEEQQRPLNGVKMDVKLVLKELSIPKSGKERSVKSPAKLERANVTGKCRARPDGGYVNLRGQRYCKMDELGFSGARPPGISLWSDTSDITQAT</sequence>
<dbReference type="Pfam" id="PF16656">
    <property type="entry name" value="Pur_ac_phosph_N"/>
    <property type="match status" value="1"/>
</dbReference>
<evidence type="ECO:0000256" key="10">
    <source>
        <dbReference type="RuleBase" id="RU361203"/>
    </source>
</evidence>
<evidence type="ECO:0000256" key="2">
    <source>
        <dbReference type="ARBA" id="ARBA00001962"/>
    </source>
</evidence>
<evidence type="ECO:0000256" key="7">
    <source>
        <dbReference type="ARBA" id="ARBA00022729"/>
    </source>
</evidence>
<evidence type="ECO:0000313" key="15">
    <source>
        <dbReference type="EMBL" id="KAF2322462.1"/>
    </source>
</evidence>
<keyword evidence="8" id="KW-0862">Zinc</keyword>
<feature type="domain" description="Purple acid phosphatase C-terminal" evidence="12">
    <location>
        <begin position="568"/>
        <end position="616"/>
    </location>
</feature>
<feature type="domain" description="Purple acid phosphatase N-terminal" evidence="13">
    <location>
        <begin position="252"/>
        <end position="340"/>
    </location>
</feature>
<feature type="chain" id="PRO_5025718672" description="Purple acid phosphatase" evidence="10">
    <location>
        <begin position="30"/>
        <end position="810"/>
    </location>
</feature>
<evidence type="ECO:0000259" key="14">
    <source>
        <dbReference type="Pfam" id="PF17808"/>
    </source>
</evidence>
<evidence type="ECO:0000256" key="8">
    <source>
        <dbReference type="ARBA" id="ARBA00022833"/>
    </source>
</evidence>
<evidence type="ECO:0000256" key="3">
    <source>
        <dbReference type="ARBA" id="ARBA00004613"/>
    </source>
</evidence>
<keyword evidence="9" id="KW-0325">Glycoprotein</keyword>
<dbReference type="InterPro" id="IPR040974">
    <property type="entry name" value="Fn3_PAP"/>
</dbReference>
<dbReference type="SUPFAM" id="SSF49363">
    <property type="entry name" value="Purple acid phosphatase, N-terminal domain"/>
    <property type="match status" value="1"/>
</dbReference>
<keyword evidence="6" id="KW-0964">Secreted</keyword>
<evidence type="ECO:0000259" key="12">
    <source>
        <dbReference type="Pfam" id="PF14008"/>
    </source>
</evidence>
<dbReference type="InterPro" id="IPR015914">
    <property type="entry name" value="PAPs_N"/>
</dbReference>
<dbReference type="Pfam" id="PF00149">
    <property type="entry name" value="Metallophos"/>
    <property type="match status" value="1"/>
</dbReference>
<feature type="domain" description="Purple acid phosphatase Fn3-like" evidence="14">
    <location>
        <begin position="75"/>
        <end position="213"/>
    </location>
</feature>
<dbReference type="Gene3D" id="2.60.40.380">
    <property type="entry name" value="Purple acid phosphatase-like, N-terminal"/>
    <property type="match status" value="1"/>
</dbReference>
<dbReference type="SUPFAM" id="SSF56300">
    <property type="entry name" value="Metallo-dependent phosphatases"/>
    <property type="match status" value="1"/>
</dbReference>
<dbReference type="EMBL" id="JAAGAX010000002">
    <property type="protein sequence ID" value="KAF2322462.1"/>
    <property type="molecule type" value="Genomic_DNA"/>
</dbReference>
<dbReference type="GO" id="GO:0046872">
    <property type="term" value="F:metal ion binding"/>
    <property type="evidence" value="ECO:0007669"/>
    <property type="project" value="InterPro"/>
</dbReference>
<evidence type="ECO:0000259" key="13">
    <source>
        <dbReference type="Pfam" id="PF16656"/>
    </source>
</evidence>
<organism evidence="15 16">
    <name type="scientific">Hevea brasiliensis</name>
    <name type="common">Para rubber tree</name>
    <name type="synonym">Siphonia brasiliensis</name>
    <dbReference type="NCBI Taxonomy" id="3981"/>
    <lineage>
        <taxon>Eukaryota</taxon>
        <taxon>Viridiplantae</taxon>
        <taxon>Streptophyta</taxon>
        <taxon>Embryophyta</taxon>
        <taxon>Tracheophyta</taxon>
        <taxon>Spermatophyta</taxon>
        <taxon>Magnoliopsida</taxon>
        <taxon>eudicotyledons</taxon>
        <taxon>Gunneridae</taxon>
        <taxon>Pentapetalae</taxon>
        <taxon>rosids</taxon>
        <taxon>fabids</taxon>
        <taxon>Malpighiales</taxon>
        <taxon>Euphorbiaceae</taxon>
        <taxon>Crotonoideae</taxon>
        <taxon>Micrandreae</taxon>
        <taxon>Hevea</taxon>
    </lineage>
</organism>
<dbReference type="Proteomes" id="UP000467840">
    <property type="component" value="Chromosome 11"/>
</dbReference>
<comment type="caution">
    <text evidence="15">The sequence shown here is derived from an EMBL/GenBank/DDBJ whole genome shotgun (WGS) entry which is preliminary data.</text>
</comment>
<dbReference type="PANTHER" id="PTHR45778">
    <property type="entry name" value="PURPLE ACID PHOSPHATASE-RELATED"/>
    <property type="match status" value="1"/>
</dbReference>
<comment type="subunit">
    <text evidence="5">Homodimer.</text>
</comment>
<dbReference type="EC" id="3.1.3.2" evidence="10"/>
<protein>
    <recommendedName>
        <fullName evidence="10">Purple acid phosphatase</fullName>
        <ecNumber evidence="10">3.1.3.2</ecNumber>
    </recommendedName>
</protein>
<dbReference type="AlphaFoldDB" id="A0A6A6N8E4"/>
<comment type="similarity">
    <text evidence="4 10">Belongs to the metallophosphoesterase superfamily. Purple acid phosphatase family.</text>
</comment>
<dbReference type="CDD" id="cd00839">
    <property type="entry name" value="MPP_PAPs"/>
    <property type="match status" value="1"/>
</dbReference>
<evidence type="ECO:0000256" key="9">
    <source>
        <dbReference type="ARBA" id="ARBA00023180"/>
    </source>
</evidence>
<dbReference type="InterPro" id="IPR008963">
    <property type="entry name" value="Purple_acid_Pase-like_N"/>
</dbReference>
<feature type="signal peptide" evidence="10">
    <location>
        <begin position="1"/>
        <end position="29"/>
    </location>
</feature>
<accession>A0A6A6N8E4</accession>
<comment type="cofactor">
    <cofactor evidence="2">
        <name>Fe cation</name>
        <dbReference type="ChEBI" id="CHEBI:24875"/>
    </cofactor>
</comment>
<evidence type="ECO:0000313" key="16">
    <source>
        <dbReference type="Proteomes" id="UP000467840"/>
    </source>
</evidence>
<dbReference type="PANTHER" id="PTHR45778:SF3">
    <property type="entry name" value="PURPLE ACID PHOSPHATASE"/>
    <property type="match status" value="1"/>
</dbReference>
<feature type="domain" description="Calcineurin-like phosphoesterase" evidence="11">
    <location>
        <begin position="353"/>
        <end position="536"/>
    </location>
</feature>
<dbReference type="GO" id="GO:0003993">
    <property type="term" value="F:acid phosphatase activity"/>
    <property type="evidence" value="ECO:0007669"/>
    <property type="project" value="UniProtKB-EC"/>
</dbReference>
<comment type="cofactor">
    <cofactor evidence="1">
        <name>Zn(2+)</name>
        <dbReference type="ChEBI" id="CHEBI:29105"/>
    </cofactor>
</comment>
<dbReference type="InterPro" id="IPR025733">
    <property type="entry name" value="PAPs_C"/>
</dbReference>
<comment type="subcellular location">
    <subcellularLocation>
        <location evidence="3">Secreted</location>
    </subcellularLocation>
</comment>
<keyword evidence="7 10" id="KW-0732">Signal</keyword>
<evidence type="ECO:0000259" key="11">
    <source>
        <dbReference type="Pfam" id="PF00149"/>
    </source>
</evidence>
<evidence type="ECO:0000256" key="5">
    <source>
        <dbReference type="ARBA" id="ARBA00011738"/>
    </source>
</evidence>
<dbReference type="Gene3D" id="3.60.21.10">
    <property type="match status" value="1"/>
</dbReference>
<proteinExistence type="inferred from homology"/>
<evidence type="ECO:0000256" key="1">
    <source>
        <dbReference type="ARBA" id="ARBA00001947"/>
    </source>
</evidence>
<evidence type="ECO:0000256" key="4">
    <source>
        <dbReference type="ARBA" id="ARBA00008723"/>
    </source>
</evidence>
<comment type="catalytic activity">
    <reaction evidence="10">
        <text>a phosphate monoester + H2O = an alcohol + phosphate</text>
        <dbReference type="Rhea" id="RHEA:15017"/>
        <dbReference type="ChEBI" id="CHEBI:15377"/>
        <dbReference type="ChEBI" id="CHEBI:30879"/>
        <dbReference type="ChEBI" id="CHEBI:43474"/>
        <dbReference type="ChEBI" id="CHEBI:67140"/>
        <dbReference type="EC" id="3.1.3.2"/>
    </reaction>
</comment>
<keyword evidence="16" id="KW-1185">Reference proteome</keyword>